<dbReference type="SUPFAM" id="SSF81321">
    <property type="entry name" value="Family A G protein-coupled receptor-like"/>
    <property type="match status" value="1"/>
</dbReference>
<comment type="similarity">
    <text evidence="11">Belongs to the G-protein coupled receptor 1 family.</text>
</comment>
<dbReference type="PROSITE" id="PS00237">
    <property type="entry name" value="G_PROTEIN_RECEP_F1_1"/>
    <property type="match status" value="1"/>
</dbReference>
<name>A0A6P9BHL7_PANGU</name>
<dbReference type="GO" id="GO:0005886">
    <property type="term" value="C:plasma membrane"/>
    <property type="evidence" value="ECO:0007669"/>
    <property type="project" value="UniProtKB-SubCell"/>
</dbReference>
<dbReference type="PRINTS" id="PR00245">
    <property type="entry name" value="OLFACTORYR"/>
</dbReference>
<feature type="transmembrane region" description="Helical" evidence="12">
    <location>
        <begin position="61"/>
        <end position="86"/>
    </location>
</feature>
<dbReference type="RefSeq" id="XP_034267415.1">
    <property type="nucleotide sequence ID" value="XM_034411524.1"/>
</dbReference>
<keyword evidence="6 12" id="KW-1133">Transmembrane helix</keyword>
<evidence type="ECO:0000313" key="15">
    <source>
        <dbReference type="RefSeq" id="XP_034267415.1"/>
    </source>
</evidence>
<reference evidence="15" key="1">
    <citation type="submission" date="2025-08" db="UniProtKB">
        <authorList>
            <consortium name="RefSeq"/>
        </authorList>
    </citation>
    <scope>IDENTIFICATION</scope>
    <source>
        <tissue evidence="15">Blood</tissue>
    </source>
</reference>
<evidence type="ECO:0000256" key="9">
    <source>
        <dbReference type="ARBA" id="ARBA00023170"/>
    </source>
</evidence>
<keyword evidence="7 11" id="KW-0297">G-protein coupled receptor</keyword>
<evidence type="ECO:0000313" key="14">
    <source>
        <dbReference type="Proteomes" id="UP001652622"/>
    </source>
</evidence>
<feature type="transmembrane region" description="Helical" evidence="12">
    <location>
        <begin position="237"/>
        <end position="260"/>
    </location>
</feature>
<evidence type="ECO:0000256" key="10">
    <source>
        <dbReference type="ARBA" id="ARBA00023224"/>
    </source>
</evidence>
<evidence type="ECO:0000256" key="7">
    <source>
        <dbReference type="ARBA" id="ARBA00023040"/>
    </source>
</evidence>
<dbReference type="AlphaFoldDB" id="A0A6P9BHL7"/>
<feature type="transmembrane region" description="Helical" evidence="12">
    <location>
        <begin position="202"/>
        <end position="225"/>
    </location>
</feature>
<dbReference type="PROSITE" id="PS50262">
    <property type="entry name" value="G_PROTEIN_RECEP_F1_2"/>
    <property type="match status" value="1"/>
</dbReference>
<evidence type="ECO:0000256" key="2">
    <source>
        <dbReference type="ARBA" id="ARBA00022475"/>
    </source>
</evidence>
<dbReference type="InterPro" id="IPR017452">
    <property type="entry name" value="GPCR_Rhodpsn_7TM"/>
</dbReference>
<feature type="transmembrane region" description="Helical" evidence="12">
    <location>
        <begin position="142"/>
        <end position="164"/>
    </location>
</feature>
<dbReference type="Gene3D" id="1.20.1070.10">
    <property type="entry name" value="Rhodopsin 7-helix transmembrane proteins"/>
    <property type="match status" value="1"/>
</dbReference>
<dbReference type="Proteomes" id="UP001652622">
    <property type="component" value="Unplaced"/>
</dbReference>
<proteinExistence type="inferred from homology"/>
<protein>
    <recommendedName>
        <fullName evidence="12">Olfactory receptor</fullName>
    </recommendedName>
</protein>
<sequence>MRAENFTSEIGFILLGLTSHQNQRIALFVVFLIMYLLTVLGNLLIIILVHMDAKLNTPMYFFLSHLAMLDIAYVTSSLPLALVHLLVGKGVVSSIGCILQGGTGLSFGTTECLLLGIMAYDRYLAICNPLRYASAMNRKHQHLLAISCWILGAVFSMVNIVLIFGHSFCGPNHINHFNCELRFLIDLACDDVNLTRGILNSLSVVVVLVPFSVILCSYCCILHSIFQMQSVAGHYKVFSTCGSHLVVVTLFYGTIIYIYITPHSSSSPDKNKKVAILYIVVTPLLNPIIYTLRNKDIHRAVIKVLKRRKFEEKS</sequence>
<organism evidence="14 15">
    <name type="scientific">Pantherophis guttatus</name>
    <name type="common">Corn snake</name>
    <name type="synonym">Elaphe guttata</name>
    <dbReference type="NCBI Taxonomy" id="94885"/>
    <lineage>
        <taxon>Eukaryota</taxon>
        <taxon>Metazoa</taxon>
        <taxon>Chordata</taxon>
        <taxon>Craniata</taxon>
        <taxon>Vertebrata</taxon>
        <taxon>Euteleostomi</taxon>
        <taxon>Lepidosauria</taxon>
        <taxon>Squamata</taxon>
        <taxon>Bifurcata</taxon>
        <taxon>Unidentata</taxon>
        <taxon>Episquamata</taxon>
        <taxon>Toxicofera</taxon>
        <taxon>Serpentes</taxon>
        <taxon>Colubroidea</taxon>
        <taxon>Colubridae</taxon>
        <taxon>Colubrinae</taxon>
        <taxon>Pantherophis</taxon>
    </lineage>
</organism>
<keyword evidence="8 12" id="KW-0472">Membrane</keyword>
<evidence type="ECO:0000256" key="3">
    <source>
        <dbReference type="ARBA" id="ARBA00022606"/>
    </source>
</evidence>
<dbReference type="Pfam" id="PF13853">
    <property type="entry name" value="7tm_4"/>
    <property type="match status" value="1"/>
</dbReference>
<feature type="transmembrane region" description="Helical" evidence="12">
    <location>
        <begin position="275"/>
        <end position="292"/>
    </location>
</feature>
<dbReference type="InParanoid" id="A0A6P9BHL7"/>
<feature type="domain" description="G-protein coupled receptors family 1 profile" evidence="13">
    <location>
        <begin position="41"/>
        <end position="290"/>
    </location>
</feature>
<evidence type="ECO:0000259" key="13">
    <source>
        <dbReference type="PROSITE" id="PS50262"/>
    </source>
</evidence>
<dbReference type="GO" id="GO:0004984">
    <property type="term" value="F:olfactory receptor activity"/>
    <property type="evidence" value="ECO:0007669"/>
    <property type="project" value="InterPro"/>
</dbReference>
<gene>
    <name evidence="15" type="primary">LOC117662209</name>
</gene>
<evidence type="ECO:0000256" key="12">
    <source>
        <dbReference type="RuleBase" id="RU363047"/>
    </source>
</evidence>
<dbReference type="GeneID" id="117662209"/>
<feature type="transmembrane region" description="Helical" evidence="12">
    <location>
        <begin position="25"/>
        <end position="49"/>
    </location>
</feature>
<dbReference type="InterPro" id="IPR000725">
    <property type="entry name" value="Olfact_rcpt"/>
</dbReference>
<dbReference type="FunFam" id="1.20.1070.10:FF:000015">
    <property type="entry name" value="Olfactory receptor"/>
    <property type="match status" value="1"/>
</dbReference>
<evidence type="ECO:0000256" key="8">
    <source>
        <dbReference type="ARBA" id="ARBA00023136"/>
    </source>
</evidence>
<comment type="subcellular location">
    <subcellularLocation>
        <location evidence="1 12">Cell membrane</location>
        <topology evidence="1 12">Multi-pass membrane protein</topology>
    </subcellularLocation>
</comment>
<accession>A0A6P9BHL7</accession>
<dbReference type="PANTHER" id="PTHR26453">
    <property type="entry name" value="OLFACTORY RECEPTOR"/>
    <property type="match status" value="1"/>
</dbReference>
<keyword evidence="2 12" id="KW-1003">Cell membrane</keyword>
<keyword evidence="3 12" id="KW-0716">Sensory transduction</keyword>
<evidence type="ECO:0000256" key="6">
    <source>
        <dbReference type="ARBA" id="ARBA00022989"/>
    </source>
</evidence>
<keyword evidence="5 12" id="KW-0552">Olfaction</keyword>
<dbReference type="InterPro" id="IPR000276">
    <property type="entry name" value="GPCR_Rhodpsn"/>
</dbReference>
<keyword evidence="10 11" id="KW-0807">Transducer</keyword>
<dbReference type="KEGG" id="pgut:117662209"/>
<evidence type="ECO:0000256" key="1">
    <source>
        <dbReference type="ARBA" id="ARBA00004651"/>
    </source>
</evidence>
<dbReference type="PRINTS" id="PR00237">
    <property type="entry name" value="GPCRRHODOPSN"/>
</dbReference>
<evidence type="ECO:0000256" key="11">
    <source>
        <dbReference type="RuleBase" id="RU000688"/>
    </source>
</evidence>
<dbReference type="GO" id="GO:0004930">
    <property type="term" value="F:G protein-coupled receptor activity"/>
    <property type="evidence" value="ECO:0007669"/>
    <property type="project" value="UniProtKB-KW"/>
</dbReference>
<evidence type="ECO:0000256" key="5">
    <source>
        <dbReference type="ARBA" id="ARBA00022725"/>
    </source>
</evidence>
<evidence type="ECO:0000256" key="4">
    <source>
        <dbReference type="ARBA" id="ARBA00022692"/>
    </source>
</evidence>
<keyword evidence="4 11" id="KW-0812">Transmembrane</keyword>
<keyword evidence="9 11" id="KW-0675">Receptor</keyword>
<keyword evidence="14" id="KW-1185">Reference proteome</keyword>